<comment type="caution">
    <text evidence="2">The sequence shown here is derived from an EMBL/GenBank/DDBJ whole genome shotgun (WGS) entry which is preliminary data.</text>
</comment>
<reference evidence="2 3" key="1">
    <citation type="submission" date="2017-06" db="EMBL/GenBank/DDBJ databases">
        <title>Comparative genomic analysis of Ambrosia Fusariam Clade fungi.</title>
        <authorList>
            <person name="Stajich J.E."/>
            <person name="Carrillo J."/>
            <person name="Kijimoto T."/>
            <person name="Eskalen A."/>
            <person name="O'Donnell K."/>
            <person name="Kasson M."/>
        </authorList>
    </citation>
    <scope>NUCLEOTIDE SEQUENCE [LARGE SCALE GENOMIC DNA]</scope>
    <source>
        <strain evidence="2 3">NRRL62606</strain>
    </source>
</reference>
<keyword evidence="3" id="KW-1185">Reference proteome</keyword>
<organism evidence="2 3">
    <name type="scientific">Fusarium floridanum</name>
    <dbReference type="NCBI Taxonomy" id="1325733"/>
    <lineage>
        <taxon>Eukaryota</taxon>
        <taxon>Fungi</taxon>
        <taxon>Dikarya</taxon>
        <taxon>Ascomycota</taxon>
        <taxon>Pezizomycotina</taxon>
        <taxon>Sordariomycetes</taxon>
        <taxon>Hypocreomycetidae</taxon>
        <taxon>Hypocreales</taxon>
        <taxon>Nectriaceae</taxon>
        <taxon>Fusarium</taxon>
        <taxon>Fusarium solani species complex</taxon>
    </lineage>
</organism>
<feature type="region of interest" description="Disordered" evidence="1">
    <location>
        <begin position="257"/>
        <end position="287"/>
    </location>
</feature>
<sequence>MPKSYFPVPSRDCSPDGPIVLGSILADPLDPESPLNDKPISLDGQTIRKHDQLDVQLSTKESSQASAGLFAKIFHSAGLDVSGRGSTRVHSSAKFKKLQTLSFEPTHEYMTKSLSTPMVQQYLARYHMRKRVFMVTGVKIAFGAKVRDDESHLSGGNISIGLDADAAGLPFSVGPRADASRGTSQTISFKQSSPFVFAYRLREIRYRKGIPTKNKTYRDGALYELGGNRQEDAALQGDEPLQEEAIFLSIDDEDVTGDDLDLESIPVSERETGGKMQEQDGEGDEEDEICELILRL</sequence>
<proteinExistence type="predicted"/>
<dbReference type="AlphaFoldDB" id="A0A428REZ0"/>
<evidence type="ECO:0000313" key="3">
    <source>
        <dbReference type="Proteomes" id="UP000287972"/>
    </source>
</evidence>
<protein>
    <submittedName>
        <fullName evidence="2">Uncharacterized protein</fullName>
    </submittedName>
</protein>
<dbReference type="EMBL" id="NKCL01000315">
    <property type="protein sequence ID" value="RSL76071.1"/>
    <property type="molecule type" value="Genomic_DNA"/>
</dbReference>
<dbReference type="Proteomes" id="UP000287972">
    <property type="component" value="Unassembled WGS sequence"/>
</dbReference>
<gene>
    <name evidence="2" type="ORF">CEP51_010292</name>
</gene>
<name>A0A428REZ0_9HYPO</name>
<accession>A0A428REZ0</accession>
<evidence type="ECO:0000256" key="1">
    <source>
        <dbReference type="SAM" id="MobiDB-lite"/>
    </source>
</evidence>
<evidence type="ECO:0000313" key="2">
    <source>
        <dbReference type="EMBL" id="RSL76071.1"/>
    </source>
</evidence>